<dbReference type="EMBL" id="BNAQ01000006">
    <property type="protein sequence ID" value="GHH23991.1"/>
    <property type="molecule type" value="Genomic_DNA"/>
</dbReference>
<comment type="caution">
    <text evidence="2">The sequence shown here is derived from an EMBL/GenBank/DDBJ whole genome shotgun (WGS) entry which is preliminary data.</text>
</comment>
<name>A0ABQ3LRL2_9SPHN</name>
<proteinExistence type="predicted"/>
<dbReference type="RefSeq" id="WP_189677371.1">
    <property type="nucleotide sequence ID" value="NZ_BNAQ01000006.1"/>
</dbReference>
<sequence>MASAPVIDITQETAVSSAKDIAWTGKVHSYRPKGDWRTRVDAGINFHDDAIAELDPVDFEVIRQKLWTINMAHGDTITRISGSPVLATLDFNMSILTEDAEVVLNAPYVQFLNAGAPLGIRYILEHYSKLPGIDDGDIYCCNDPWIAACHQMDVLFAAPIFVEGRLFGWVANAGHQYDLGGIVPGGWPQNSEDVHSDPVVLPPFKLVEKGVMRPDLEAMYLRQSRLPDMVALDLRAQIAGVVFARDQVMALCTRFGATTVKAAMRRMLDQAQQNFQRKLNAIPDGTWTETRYIDEPLPGIRHNQRTQLTVTKRGDRLAVSNAGTDAQTIGTNGIPFVTWAGSITGIVSVSMLFEQLFAYGGGERQIDYEPTPGLLTCVDHPAAVSGGILHSVPMMNAMQAILARMMACDPDTKEDLVAPCADYVLPVLVGFDDRGNFFGQAILDCFACGSGARSFGDGIDSGGPTFSPLSMILNVEQIEQWYPLMCLYRRSDRDSGGAGKWRGGNGLRVAITPYRAQSMSIVTNTGGQGATTQNGQGLFGGYPSPASHYLIRHDTDLNERMVARVLPQGAIDLTGDTVWLSGKSNGTSLGHGDVFEVRIGGGGGYGDPLERDPALVERDLADDAVSQDAAERIYGVIAGDAEATTARRKALRAERRAWSRQETDTAAATAATGELDRAVHEYVIARDVDGERILACAHCGERLAGYSGSYKAGALMHEGPVTQIPSAPDPARFIDDPMVLRRFACPGCLTQIATEIARAEDAVFPEMRLGLN</sequence>
<accession>A0ABQ3LRL2</accession>
<organism evidence="2 3">
    <name type="scientific">Sphingomonas glacialis</name>
    <dbReference type="NCBI Taxonomy" id="658225"/>
    <lineage>
        <taxon>Bacteria</taxon>
        <taxon>Pseudomonadati</taxon>
        <taxon>Pseudomonadota</taxon>
        <taxon>Alphaproteobacteria</taxon>
        <taxon>Sphingomonadales</taxon>
        <taxon>Sphingomonadaceae</taxon>
        <taxon>Sphingomonas</taxon>
    </lineage>
</organism>
<gene>
    <name evidence="2" type="ORF">GCM10008023_35640</name>
</gene>
<dbReference type="Pfam" id="PF02538">
    <property type="entry name" value="Hydantoinase_B"/>
    <property type="match status" value="1"/>
</dbReference>
<evidence type="ECO:0000259" key="1">
    <source>
        <dbReference type="Pfam" id="PF02538"/>
    </source>
</evidence>
<protein>
    <submittedName>
        <fullName evidence="2">N-methylhydantoinase</fullName>
    </submittedName>
</protein>
<dbReference type="InterPro" id="IPR045079">
    <property type="entry name" value="Oxoprolinase-like"/>
</dbReference>
<keyword evidence="3" id="KW-1185">Reference proteome</keyword>
<dbReference type="PANTHER" id="PTHR11365">
    <property type="entry name" value="5-OXOPROLINASE RELATED"/>
    <property type="match status" value="1"/>
</dbReference>
<dbReference type="PANTHER" id="PTHR11365:SF23">
    <property type="entry name" value="HYPOTHETICAL 5-OXOPROLINASE (EUROFUNG)-RELATED"/>
    <property type="match status" value="1"/>
</dbReference>
<feature type="domain" description="Hydantoinase B/oxoprolinase" evidence="1">
    <location>
        <begin position="55"/>
        <end position="608"/>
    </location>
</feature>
<dbReference type="InterPro" id="IPR003692">
    <property type="entry name" value="Hydantoinase_B"/>
</dbReference>
<evidence type="ECO:0000313" key="2">
    <source>
        <dbReference type="EMBL" id="GHH23991.1"/>
    </source>
</evidence>
<evidence type="ECO:0000313" key="3">
    <source>
        <dbReference type="Proteomes" id="UP000652430"/>
    </source>
</evidence>
<dbReference type="Proteomes" id="UP000652430">
    <property type="component" value="Unassembled WGS sequence"/>
</dbReference>
<reference evidence="3" key="1">
    <citation type="journal article" date="2019" name="Int. J. Syst. Evol. Microbiol.">
        <title>The Global Catalogue of Microorganisms (GCM) 10K type strain sequencing project: providing services to taxonomists for standard genome sequencing and annotation.</title>
        <authorList>
            <consortium name="The Broad Institute Genomics Platform"/>
            <consortium name="The Broad Institute Genome Sequencing Center for Infectious Disease"/>
            <person name="Wu L."/>
            <person name="Ma J."/>
        </authorList>
    </citation>
    <scope>NUCLEOTIDE SEQUENCE [LARGE SCALE GENOMIC DNA]</scope>
    <source>
        <strain evidence="3">CGMCC 1.8957</strain>
    </source>
</reference>